<evidence type="ECO:0000313" key="1">
    <source>
        <dbReference type="EMBL" id="KAF4958792.1"/>
    </source>
</evidence>
<protein>
    <recommendedName>
        <fullName evidence="3">Fucose-specific lectin</fullName>
    </recommendedName>
</protein>
<organism evidence="1 2">
    <name type="scientific">Fusarium gaditjirri</name>
    <dbReference type="NCBI Taxonomy" id="282569"/>
    <lineage>
        <taxon>Eukaryota</taxon>
        <taxon>Fungi</taxon>
        <taxon>Dikarya</taxon>
        <taxon>Ascomycota</taxon>
        <taxon>Pezizomycotina</taxon>
        <taxon>Sordariomycetes</taxon>
        <taxon>Hypocreomycetidae</taxon>
        <taxon>Hypocreales</taxon>
        <taxon>Nectriaceae</taxon>
        <taxon>Fusarium</taxon>
        <taxon>Fusarium nisikadoi species complex</taxon>
    </lineage>
</organism>
<sequence length="308" mass="34026">MAPITAIIDKSSSDDSVIKLFYATGKAQLGLALWSGTKDADPQDPIQTPQEVGNGQYILNPSQMASVNSQGVERVFALTTDNPFKVTPSDFYSLSEISESNQKQLLDVSIGNTTLAACGNGEDGWVYYSSNMGNGRTLNELNLQTSRSTQLTWTHDLWINSFAAAWYDTTNNRRCVIYEGSFLVDYVVDSGSRKHLIPISKTCAHSLEAGTPIQSTGDMQRNTPVAVAFDNDKVFLYYCGRGAAGGIRRTIRTNNSWGTSTPVDSRIISQDSQLTVVRANGINHLFFVARDQNEEEDDYFVHYQDEIN</sequence>
<dbReference type="Proteomes" id="UP000604273">
    <property type="component" value="Unassembled WGS sequence"/>
</dbReference>
<name>A0A8H4TJ14_9HYPO</name>
<proteinExistence type="predicted"/>
<evidence type="ECO:0008006" key="3">
    <source>
        <dbReference type="Google" id="ProtNLM"/>
    </source>
</evidence>
<evidence type="ECO:0000313" key="2">
    <source>
        <dbReference type="Proteomes" id="UP000604273"/>
    </source>
</evidence>
<dbReference type="OrthoDB" id="5426604at2759"/>
<keyword evidence="2" id="KW-1185">Reference proteome</keyword>
<comment type="caution">
    <text evidence="1">The sequence shown here is derived from an EMBL/GenBank/DDBJ whole genome shotgun (WGS) entry which is preliminary data.</text>
</comment>
<gene>
    <name evidence="1" type="ORF">FGADI_2136</name>
</gene>
<reference evidence="1" key="1">
    <citation type="journal article" date="2020" name="BMC Genomics">
        <title>Correction to: Identification and distribution of gene clusters required for synthesis of sphingolipid metabolism inhibitors in diverse species of the filamentous fungus Fusarium.</title>
        <authorList>
            <person name="Kim H.S."/>
            <person name="Lohmar J.M."/>
            <person name="Busman M."/>
            <person name="Brown D.W."/>
            <person name="Naumann T.A."/>
            <person name="Divon H.H."/>
            <person name="Lysoe E."/>
            <person name="Uhlig S."/>
            <person name="Proctor R.H."/>
        </authorList>
    </citation>
    <scope>NUCLEOTIDE SEQUENCE</scope>
    <source>
        <strain evidence="1">NRRL 45417</strain>
    </source>
</reference>
<accession>A0A8H4TJ14</accession>
<reference evidence="1" key="2">
    <citation type="submission" date="2020-05" db="EMBL/GenBank/DDBJ databases">
        <authorList>
            <person name="Kim H.-S."/>
            <person name="Proctor R.H."/>
            <person name="Brown D.W."/>
        </authorList>
    </citation>
    <scope>NUCLEOTIDE SEQUENCE</scope>
    <source>
        <strain evidence="1">NRRL 45417</strain>
    </source>
</reference>
<dbReference type="EMBL" id="JABFAI010000045">
    <property type="protein sequence ID" value="KAF4958792.1"/>
    <property type="molecule type" value="Genomic_DNA"/>
</dbReference>
<dbReference type="AlphaFoldDB" id="A0A8H4TJ14"/>